<dbReference type="Proteomes" id="UP000186551">
    <property type="component" value="Unassembled WGS sequence"/>
</dbReference>
<keyword evidence="2" id="KW-0732">Signal</keyword>
<comment type="caution">
    <text evidence="3">The sequence shown here is derived from an EMBL/GenBank/DDBJ whole genome shotgun (WGS) entry which is preliminary data.</text>
</comment>
<dbReference type="OrthoDB" id="678557at2"/>
<evidence type="ECO:0000313" key="4">
    <source>
        <dbReference type="Proteomes" id="UP000186551"/>
    </source>
</evidence>
<feature type="chain" id="PRO_5013316198" description="Lipoprotein" evidence="2">
    <location>
        <begin position="18"/>
        <end position="119"/>
    </location>
</feature>
<feature type="region of interest" description="Disordered" evidence="1">
    <location>
        <begin position="21"/>
        <end position="119"/>
    </location>
</feature>
<feature type="signal peptide" evidence="2">
    <location>
        <begin position="1"/>
        <end position="17"/>
    </location>
</feature>
<organism evidence="3 4">
    <name type="scientific">Pontibacter flavimaris</name>
    <dbReference type="NCBI Taxonomy" id="1797110"/>
    <lineage>
        <taxon>Bacteria</taxon>
        <taxon>Pseudomonadati</taxon>
        <taxon>Bacteroidota</taxon>
        <taxon>Cytophagia</taxon>
        <taxon>Cytophagales</taxon>
        <taxon>Hymenobacteraceae</taxon>
        <taxon>Pontibacter</taxon>
    </lineage>
</organism>
<name>A0A1Q5PIG9_9BACT</name>
<evidence type="ECO:0000313" key="3">
    <source>
        <dbReference type="EMBL" id="OKL42003.1"/>
    </source>
</evidence>
<dbReference type="STRING" id="1797110.A3841_08340"/>
<evidence type="ECO:0000256" key="1">
    <source>
        <dbReference type="SAM" id="MobiDB-lite"/>
    </source>
</evidence>
<feature type="compositionally biased region" description="Low complexity" evidence="1">
    <location>
        <begin position="37"/>
        <end position="55"/>
    </location>
</feature>
<protein>
    <recommendedName>
        <fullName evidence="5">Lipoprotein</fullName>
    </recommendedName>
</protein>
<sequence>MKNAPYTFLIVSALLFAGCSDSGSENTTTASTPATGVNQAQPAQAPAQAVALNPPHGEPGHNCALPVGAPLDGSPQPNLVKPNLSPIPTKATVAPGMNPPHGEPGHDCGIPVGAPLGKK</sequence>
<keyword evidence="4" id="KW-1185">Reference proteome</keyword>
<gene>
    <name evidence="3" type="ORF">A3841_08340</name>
</gene>
<accession>A0A1Q5PIG9</accession>
<evidence type="ECO:0000256" key="2">
    <source>
        <dbReference type="SAM" id="SignalP"/>
    </source>
</evidence>
<feature type="compositionally biased region" description="Polar residues" evidence="1">
    <location>
        <begin position="21"/>
        <end position="36"/>
    </location>
</feature>
<dbReference type="PROSITE" id="PS51257">
    <property type="entry name" value="PROKAR_LIPOPROTEIN"/>
    <property type="match status" value="1"/>
</dbReference>
<proteinExistence type="predicted"/>
<dbReference type="EMBL" id="LVWA01000002">
    <property type="protein sequence ID" value="OKL42003.1"/>
    <property type="molecule type" value="Genomic_DNA"/>
</dbReference>
<dbReference type="AlphaFoldDB" id="A0A1Q5PIG9"/>
<reference evidence="3 4" key="1">
    <citation type="submission" date="2016-03" db="EMBL/GenBank/DDBJ databases">
        <title>Genome sequence of Pontibacter sp. nov., of the family cytophagaceae, isolated from marine sediment of the Yellow Sea, China.</title>
        <authorList>
            <person name="Zhang G."/>
            <person name="Zhang R."/>
        </authorList>
    </citation>
    <scope>NUCLEOTIDE SEQUENCE [LARGE SCALE GENOMIC DNA]</scope>
    <source>
        <strain evidence="3 4">S10-8</strain>
    </source>
</reference>
<evidence type="ECO:0008006" key="5">
    <source>
        <dbReference type="Google" id="ProtNLM"/>
    </source>
</evidence>